<evidence type="ECO:0000313" key="1">
    <source>
        <dbReference type="EMBL" id="MCI79971.1"/>
    </source>
</evidence>
<reference evidence="1 2" key="1">
    <citation type="journal article" date="2018" name="Front. Plant Sci.">
        <title>Red Clover (Trifolium pratense) and Zigzag Clover (T. medium) - A Picture of Genomic Similarities and Differences.</title>
        <authorList>
            <person name="Dluhosova J."/>
            <person name="Istvanek J."/>
            <person name="Nedelnik J."/>
            <person name="Repkova J."/>
        </authorList>
    </citation>
    <scope>NUCLEOTIDE SEQUENCE [LARGE SCALE GENOMIC DNA]</scope>
    <source>
        <strain evidence="2">cv. 10/8</strain>
        <tissue evidence="1">Leaf</tissue>
    </source>
</reference>
<dbReference type="EMBL" id="LXQA010985149">
    <property type="protein sequence ID" value="MCI79971.1"/>
    <property type="molecule type" value="Genomic_DNA"/>
</dbReference>
<dbReference type="AlphaFoldDB" id="A0A392UYM8"/>
<organism evidence="1 2">
    <name type="scientific">Trifolium medium</name>
    <dbReference type="NCBI Taxonomy" id="97028"/>
    <lineage>
        <taxon>Eukaryota</taxon>
        <taxon>Viridiplantae</taxon>
        <taxon>Streptophyta</taxon>
        <taxon>Embryophyta</taxon>
        <taxon>Tracheophyta</taxon>
        <taxon>Spermatophyta</taxon>
        <taxon>Magnoliopsida</taxon>
        <taxon>eudicotyledons</taxon>
        <taxon>Gunneridae</taxon>
        <taxon>Pentapetalae</taxon>
        <taxon>rosids</taxon>
        <taxon>fabids</taxon>
        <taxon>Fabales</taxon>
        <taxon>Fabaceae</taxon>
        <taxon>Papilionoideae</taxon>
        <taxon>50 kb inversion clade</taxon>
        <taxon>NPAAA clade</taxon>
        <taxon>Hologalegina</taxon>
        <taxon>IRL clade</taxon>
        <taxon>Trifolieae</taxon>
        <taxon>Trifolium</taxon>
    </lineage>
</organism>
<evidence type="ECO:0000313" key="2">
    <source>
        <dbReference type="Proteomes" id="UP000265520"/>
    </source>
</evidence>
<dbReference type="Proteomes" id="UP000265520">
    <property type="component" value="Unassembled WGS sequence"/>
</dbReference>
<sequence>MEENLFHRLPRQLVPRREAVRLET</sequence>
<accession>A0A392UYM8</accession>
<name>A0A392UYM8_9FABA</name>
<comment type="caution">
    <text evidence="1">The sequence shown here is derived from an EMBL/GenBank/DDBJ whole genome shotgun (WGS) entry which is preliminary data.</text>
</comment>
<proteinExistence type="predicted"/>
<feature type="non-terminal residue" evidence="1">
    <location>
        <position position="24"/>
    </location>
</feature>
<keyword evidence="2" id="KW-1185">Reference proteome</keyword>
<protein>
    <submittedName>
        <fullName evidence="1">Uncharacterized protein</fullName>
    </submittedName>
</protein>